<sequence length="207" mass="22928">MLDPFTADCLEGDIISDITGNISIHLQEVRIVGVSQFDIEKLKMNWTPITLDITLNFPHISANGSYNIGGMLGNIIPLHGNGPAELSVSNLNVTSKLFLGSLNRFIGMKSISLNYTVQEIKVNFTNIMGGGRFGDILNKVLSEEGPRILDLVRADLIQFCENWLNKHVNNVLAKLNITLTGVLDFVKVISTKKVNTILNYTPLRFEL</sequence>
<dbReference type="EMBL" id="JASPKZ010007760">
    <property type="protein sequence ID" value="KAJ9582713.1"/>
    <property type="molecule type" value="Genomic_DNA"/>
</dbReference>
<dbReference type="Pfam" id="PF06585">
    <property type="entry name" value="JHBP"/>
    <property type="match status" value="1"/>
</dbReference>
<evidence type="ECO:0000313" key="2">
    <source>
        <dbReference type="Proteomes" id="UP001233999"/>
    </source>
</evidence>
<reference evidence="1" key="1">
    <citation type="journal article" date="2023" name="IScience">
        <title>Live-bearing cockroach genome reveals convergent evolutionary mechanisms linked to viviparity in insects and beyond.</title>
        <authorList>
            <person name="Fouks B."/>
            <person name="Harrison M.C."/>
            <person name="Mikhailova A.A."/>
            <person name="Marchal E."/>
            <person name="English S."/>
            <person name="Carruthers M."/>
            <person name="Jennings E.C."/>
            <person name="Chiamaka E.L."/>
            <person name="Frigard R.A."/>
            <person name="Pippel M."/>
            <person name="Attardo G.M."/>
            <person name="Benoit J.B."/>
            <person name="Bornberg-Bauer E."/>
            <person name="Tobe S.S."/>
        </authorList>
    </citation>
    <scope>NUCLEOTIDE SEQUENCE</scope>
    <source>
        <strain evidence="1">Stay&amp;Tobe</strain>
    </source>
</reference>
<dbReference type="PANTHER" id="PTHR11008:SF9">
    <property type="entry name" value="PROTEIN TAKEOUT-LIKE PROTEIN"/>
    <property type="match status" value="1"/>
</dbReference>
<evidence type="ECO:0000313" key="1">
    <source>
        <dbReference type="EMBL" id="KAJ9582713.1"/>
    </source>
</evidence>
<protein>
    <submittedName>
        <fullName evidence="1">Uncharacterized protein</fullName>
    </submittedName>
</protein>
<gene>
    <name evidence="1" type="ORF">L9F63_022954</name>
</gene>
<keyword evidence="2" id="KW-1185">Reference proteome</keyword>
<dbReference type="AlphaFoldDB" id="A0AAD7ZMS7"/>
<dbReference type="PANTHER" id="PTHR11008">
    <property type="entry name" value="PROTEIN TAKEOUT-LIKE PROTEIN"/>
    <property type="match status" value="1"/>
</dbReference>
<dbReference type="SMART" id="SM00700">
    <property type="entry name" value="JHBP"/>
    <property type="match status" value="1"/>
</dbReference>
<proteinExistence type="predicted"/>
<dbReference type="Gene3D" id="3.15.10.30">
    <property type="entry name" value="Haemolymph juvenile hormone binding protein"/>
    <property type="match status" value="1"/>
</dbReference>
<name>A0AAD7ZMS7_DIPPU</name>
<organism evidence="1 2">
    <name type="scientific">Diploptera punctata</name>
    <name type="common">Pacific beetle cockroach</name>
    <dbReference type="NCBI Taxonomy" id="6984"/>
    <lineage>
        <taxon>Eukaryota</taxon>
        <taxon>Metazoa</taxon>
        <taxon>Ecdysozoa</taxon>
        <taxon>Arthropoda</taxon>
        <taxon>Hexapoda</taxon>
        <taxon>Insecta</taxon>
        <taxon>Pterygota</taxon>
        <taxon>Neoptera</taxon>
        <taxon>Polyneoptera</taxon>
        <taxon>Dictyoptera</taxon>
        <taxon>Blattodea</taxon>
        <taxon>Blaberoidea</taxon>
        <taxon>Blaberidae</taxon>
        <taxon>Diplopterinae</taxon>
        <taxon>Diploptera</taxon>
    </lineage>
</organism>
<accession>A0AAD7ZMS7</accession>
<dbReference type="InterPro" id="IPR010562">
    <property type="entry name" value="Haemolymph_juvenile_hormone-bd"/>
</dbReference>
<dbReference type="InterPro" id="IPR038606">
    <property type="entry name" value="To_sf"/>
</dbReference>
<dbReference type="Proteomes" id="UP001233999">
    <property type="component" value="Unassembled WGS sequence"/>
</dbReference>
<reference evidence="1" key="2">
    <citation type="submission" date="2023-05" db="EMBL/GenBank/DDBJ databases">
        <authorList>
            <person name="Fouks B."/>
        </authorList>
    </citation>
    <scope>NUCLEOTIDE SEQUENCE</scope>
    <source>
        <strain evidence="1">Stay&amp;Tobe</strain>
        <tissue evidence="1">Testes</tissue>
    </source>
</reference>
<comment type="caution">
    <text evidence="1">The sequence shown here is derived from an EMBL/GenBank/DDBJ whole genome shotgun (WGS) entry which is preliminary data.</text>
</comment>